<dbReference type="AlphaFoldDB" id="A0A3S5A6X3"/>
<accession>A0A3S5A6X3</accession>
<sequence>MEQDQQKEDAWIKDLPLTGGKGIAMKKVGGSEVVASECCPLQINHYNFGGLEVKELGRRISKPSQKFGVLAKIY</sequence>
<dbReference type="Proteomes" id="UP000784294">
    <property type="component" value="Unassembled WGS sequence"/>
</dbReference>
<dbReference type="EMBL" id="CAAALY010051795">
    <property type="protein sequence ID" value="VEL21528.1"/>
    <property type="molecule type" value="Genomic_DNA"/>
</dbReference>
<gene>
    <name evidence="1" type="ORF">PXEA_LOCUS14968</name>
</gene>
<comment type="caution">
    <text evidence="1">The sequence shown here is derived from an EMBL/GenBank/DDBJ whole genome shotgun (WGS) entry which is preliminary data.</text>
</comment>
<evidence type="ECO:0000313" key="1">
    <source>
        <dbReference type="EMBL" id="VEL21528.1"/>
    </source>
</evidence>
<proteinExistence type="predicted"/>
<organism evidence="1 2">
    <name type="scientific">Protopolystoma xenopodis</name>
    <dbReference type="NCBI Taxonomy" id="117903"/>
    <lineage>
        <taxon>Eukaryota</taxon>
        <taxon>Metazoa</taxon>
        <taxon>Spiralia</taxon>
        <taxon>Lophotrochozoa</taxon>
        <taxon>Platyhelminthes</taxon>
        <taxon>Monogenea</taxon>
        <taxon>Polyopisthocotylea</taxon>
        <taxon>Polystomatidea</taxon>
        <taxon>Polystomatidae</taxon>
        <taxon>Protopolystoma</taxon>
    </lineage>
</organism>
<evidence type="ECO:0000313" key="2">
    <source>
        <dbReference type="Proteomes" id="UP000784294"/>
    </source>
</evidence>
<protein>
    <submittedName>
        <fullName evidence="1">Uncharacterized protein</fullName>
    </submittedName>
</protein>
<name>A0A3S5A6X3_9PLAT</name>
<reference evidence="1" key="1">
    <citation type="submission" date="2018-11" db="EMBL/GenBank/DDBJ databases">
        <authorList>
            <consortium name="Pathogen Informatics"/>
        </authorList>
    </citation>
    <scope>NUCLEOTIDE SEQUENCE</scope>
</reference>
<keyword evidence="2" id="KW-1185">Reference proteome</keyword>